<dbReference type="HOGENOM" id="CLU_143489_4_0_4"/>
<evidence type="ECO:0000256" key="1">
    <source>
        <dbReference type="SAM" id="SignalP"/>
    </source>
</evidence>
<protein>
    <submittedName>
        <fullName evidence="3">Propeptide PepSY amd peptidase M4</fullName>
    </submittedName>
</protein>
<keyword evidence="1" id="KW-0732">Signal</keyword>
<gene>
    <name evidence="3" type="ordered locus">Mmol_1758</name>
</gene>
<dbReference type="Pfam" id="PF03413">
    <property type="entry name" value="PepSY"/>
    <property type="match status" value="1"/>
</dbReference>
<dbReference type="RefSeq" id="WP_015832697.1">
    <property type="nucleotide sequence ID" value="NC_012968.1"/>
</dbReference>
<evidence type="ECO:0000313" key="4">
    <source>
        <dbReference type="Proteomes" id="UP000002742"/>
    </source>
</evidence>
<evidence type="ECO:0000259" key="2">
    <source>
        <dbReference type="Pfam" id="PF03413"/>
    </source>
</evidence>
<reference evidence="4" key="1">
    <citation type="submission" date="2009-07" db="EMBL/GenBank/DDBJ databases">
        <title>Complete sequence of Methylotenera mobilis JLW8.</title>
        <authorList>
            <consortium name="US DOE Joint Genome Institute"/>
            <person name="Lucas S."/>
            <person name="Copeland A."/>
            <person name="Lapidus A."/>
            <person name="Glavina del Rio T."/>
            <person name="Tice H."/>
            <person name="Bruce D."/>
            <person name="Goodwin L."/>
            <person name="Pitluck S."/>
            <person name="LaButti K.M."/>
            <person name="Clum A."/>
            <person name="Larimer F."/>
            <person name="Land M."/>
            <person name="Hauser L."/>
            <person name="Kyrpides N."/>
            <person name="Mikhailova N."/>
            <person name="Kayluzhnaya M."/>
            <person name="Chistoserdova L."/>
        </authorList>
    </citation>
    <scope>NUCLEOTIDE SEQUENCE [LARGE SCALE GENOMIC DNA]</scope>
    <source>
        <strain evidence="4">JLW8 / ATCC BAA-1282 / DSM 17540</strain>
    </source>
</reference>
<feature type="domain" description="PepSY" evidence="2">
    <location>
        <begin position="45"/>
        <end position="104"/>
    </location>
</feature>
<organism evidence="3 4">
    <name type="scientific">Methylotenera mobilis (strain JLW8 / ATCC BAA-1282 / DSM 17540)</name>
    <dbReference type="NCBI Taxonomy" id="583345"/>
    <lineage>
        <taxon>Bacteria</taxon>
        <taxon>Pseudomonadati</taxon>
        <taxon>Pseudomonadota</taxon>
        <taxon>Betaproteobacteria</taxon>
        <taxon>Nitrosomonadales</taxon>
        <taxon>Methylophilaceae</taxon>
        <taxon>Methylotenera</taxon>
    </lineage>
</organism>
<dbReference type="Gene3D" id="3.10.450.40">
    <property type="match status" value="1"/>
</dbReference>
<dbReference type="KEGG" id="mmb:Mmol_1758"/>
<sequence>MKRSSYTSASITAASLVALSLLSPLAFADDDIHEIEAVSKELGLITLEQAKTKALAAKPGAVADVELENRKFGKGWDYEFEIVDADGREWEVLVDAKTGAVRDVSRDWF</sequence>
<dbReference type="EMBL" id="CP001672">
    <property type="protein sequence ID" value="ACT48662.1"/>
    <property type="molecule type" value="Genomic_DNA"/>
</dbReference>
<feature type="signal peptide" evidence="1">
    <location>
        <begin position="1"/>
        <end position="28"/>
    </location>
</feature>
<dbReference type="OrthoDB" id="5772663at2"/>
<dbReference type="AlphaFoldDB" id="C6WXL3"/>
<name>C6WXL3_METML</name>
<feature type="chain" id="PRO_5002973159" evidence="1">
    <location>
        <begin position="29"/>
        <end position="109"/>
    </location>
</feature>
<keyword evidence="4" id="KW-1185">Reference proteome</keyword>
<dbReference type="STRING" id="583345.Mmol_1758"/>
<proteinExistence type="predicted"/>
<dbReference type="eggNOG" id="COG3212">
    <property type="taxonomic scope" value="Bacteria"/>
</dbReference>
<evidence type="ECO:0000313" key="3">
    <source>
        <dbReference type="EMBL" id="ACT48662.1"/>
    </source>
</evidence>
<dbReference type="Proteomes" id="UP000002742">
    <property type="component" value="Chromosome"/>
</dbReference>
<accession>C6WXL3</accession>
<reference evidence="3 4" key="2">
    <citation type="journal article" date="2011" name="J. Bacteriol.">
        <title>Genomes of three methylotrophs from a single niche uncover genetic and metabolic divergence of Methylophilaceae.</title>
        <authorList>
            <person name="Lapidus A."/>
            <person name="Clum A."/>
            <person name="Labutti K."/>
            <person name="Kaluzhnaya M.G."/>
            <person name="Lim S."/>
            <person name="Beck D.A."/>
            <person name="Glavina Del Rio T."/>
            <person name="Nolan M."/>
            <person name="Mavromatis K."/>
            <person name="Huntemann M."/>
            <person name="Lucas S."/>
            <person name="Lidstrom M.E."/>
            <person name="Ivanova N."/>
            <person name="Chistoserdova L."/>
        </authorList>
    </citation>
    <scope>NUCLEOTIDE SEQUENCE [LARGE SCALE GENOMIC DNA]</scope>
    <source>
        <strain evidence="4">JLW8 / ATCC BAA-1282 / DSM 17540</strain>
    </source>
</reference>
<dbReference type="InterPro" id="IPR025711">
    <property type="entry name" value="PepSY"/>
</dbReference>